<evidence type="ECO:0000256" key="5">
    <source>
        <dbReference type="ARBA" id="ARBA00023002"/>
    </source>
</evidence>
<dbReference type="FunFam" id="3.40.1500.10:FF:000002">
    <property type="entry name" value="oxygen-dependent coproporphyrinogen-III oxidase, mitochondrial"/>
    <property type="match status" value="1"/>
</dbReference>
<dbReference type="InterPro" id="IPR001260">
    <property type="entry name" value="Coprogen_oxidase_aer"/>
</dbReference>
<sequence>MATRMSFLLKYRKVGAFCAVVGGGVICHGAYKTKHNLVLAKTTLGSSAAAQAKELMAEPITDLSILEKEDKMRARMELFIMKTQAKICKALEEIEGEKKFKIDRWERAEGGGGITCILEDGEVFERAGVNISVVHGKLSPKAAAQMRARGKPLTPGKELPFFATGISSVVHPRNPMIPTLHFNYRYFEVEQDGESQWWFGGGTDLTPYYLDEEDATHFHRTLKAACDLHDPEYYPKFKEWCDNYFVVEHRGERRGLGGIFFDDIDQPTQEKAFSFVKSCATAILPCYIPIIDKHQKDPYGYKERQWQLLRRGRYVEFNLVYDRGTKFGLFTPGARIESILMSLPQTAKWQYKHTPQEGSKEAKLMEILKNPKDWV</sequence>
<dbReference type="Gene3D" id="3.40.1500.10">
    <property type="entry name" value="Coproporphyrinogen III oxidase, aerobic"/>
    <property type="match status" value="1"/>
</dbReference>
<evidence type="ECO:0000256" key="7">
    <source>
        <dbReference type="ARBA" id="ARBA00023244"/>
    </source>
</evidence>
<evidence type="ECO:0000256" key="3">
    <source>
        <dbReference type="ARBA" id="ARBA00011738"/>
    </source>
</evidence>
<dbReference type="KEGG" id="spu:580851"/>
<dbReference type="PRINTS" id="PR00073">
    <property type="entry name" value="COPRGNOXDASE"/>
</dbReference>
<dbReference type="EnsemblMetazoa" id="XM_030994512">
    <property type="protein sequence ID" value="XP_030850372"/>
    <property type="gene ID" value="LOC580851"/>
</dbReference>
<dbReference type="GeneID" id="580851"/>
<comment type="subunit">
    <text evidence="3">Homodimer.</text>
</comment>
<dbReference type="InterPro" id="IPR018375">
    <property type="entry name" value="Coprogen_oxidase_CS"/>
</dbReference>
<evidence type="ECO:0000256" key="1">
    <source>
        <dbReference type="ARBA" id="ARBA00005168"/>
    </source>
</evidence>
<dbReference type="GO" id="GO:0004109">
    <property type="term" value="F:coproporphyrinogen oxidase activity"/>
    <property type="evidence" value="ECO:0000318"/>
    <property type="project" value="GO_Central"/>
</dbReference>
<dbReference type="GO" id="GO:0005737">
    <property type="term" value="C:cytoplasm"/>
    <property type="evidence" value="ECO:0000318"/>
    <property type="project" value="GO_Central"/>
</dbReference>
<keyword evidence="5" id="KW-0560">Oxidoreductase</keyword>
<dbReference type="PROSITE" id="PS01021">
    <property type="entry name" value="COPROGEN_OXIDASE"/>
    <property type="match status" value="1"/>
</dbReference>
<reference evidence="9" key="1">
    <citation type="submission" date="2015-02" db="EMBL/GenBank/DDBJ databases">
        <title>Genome sequencing for Strongylocentrotus purpuratus.</title>
        <authorList>
            <person name="Murali S."/>
            <person name="Liu Y."/>
            <person name="Vee V."/>
            <person name="English A."/>
            <person name="Wang M."/>
            <person name="Skinner E."/>
            <person name="Han Y."/>
            <person name="Muzny D.M."/>
            <person name="Worley K.C."/>
            <person name="Gibbs R.A."/>
        </authorList>
    </citation>
    <scope>NUCLEOTIDE SEQUENCE</scope>
</reference>
<dbReference type="OMA" id="VHANWRY"/>
<dbReference type="NCBIfam" id="NF003727">
    <property type="entry name" value="PRK05330.1"/>
    <property type="match status" value="1"/>
</dbReference>
<evidence type="ECO:0000256" key="2">
    <source>
        <dbReference type="ARBA" id="ARBA00010644"/>
    </source>
</evidence>
<keyword evidence="6" id="KW-0350">Heme biosynthesis</keyword>
<comment type="pathway">
    <text evidence="1">Porphyrin-containing compound metabolism; protoporphyrin-IX biosynthesis; protoporphyrinogen-IX from coproporphyrinogen-III (O2 route): step 1/1.</text>
</comment>
<keyword evidence="7" id="KW-0627">Porphyrin biosynthesis</keyword>
<dbReference type="GO" id="GO:0006782">
    <property type="term" value="P:protoporphyrinogen IX biosynthetic process"/>
    <property type="evidence" value="ECO:0000318"/>
    <property type="project" value="GO_Central"/>
</dbReference>
<dbReference type="PANTHER" id="PTHR10755:SF0">
    <property type="entry name" value="OXYGEN-DEPENDENT COPROPORPHYRINOGEN-III OXIDASE, MITOCHONDRIAL"/>
    <property type="match status" value="1"/>
</dbReference>
<dbReference type="EC" id="1.3.3.3" evidence="4"/>
<dbReference type="InParanoid" id="A0A7M7PFR4"/>
<evidence type="ECO:0000256" key="4">
    <source>
        <dbReference type="ARBA" id="ARBA00012869"/>
    </source>
</evidence>
<comment type="similarity">
    <text evidence="2">Belongs to the aerobic coproporphyrinogen-III oxidase family.</text>
</comment>
<dbReference type="AlphaFoldDB" id="A0A7M7PFR4"/>
<dbReference type="PANTHER" id="PTHR10755">
    <property type="entry name" value="COPROPORPHYRINOGEN III OXIDASE, MITOCHONDRIAL"/>
    <property type="match status" value="1"/>
</dbReference>
<evidence type="ECO:0000313" key="8">
    <source>
        <dbReference type="EnsemblMetazoa" id="XP_030850372"/>
    </source>
</evidence>
<dbReference type="RefSeq" id="XP_030850373.1">
    <property type="nucleotide sequence ID" value="XM_030994513.1"/>
</dbReference>
<protein>
    <recommendedName>
        <fullName evidence="4">coproporphyrinogen oxidase</fullName>
        <ecNumber evidence="4">1.3.3.3</ecNumber>
    </recommendedName>
</protein>
<dbReference type="InterPro" id="IPR036406">
    <property type="entry name" value="Coprogen_oxidase_aer_sf"/>
</dbReference>
<dbReference type="Pfam" id="PF01218">
    <property type="entry name" value="Coprogen_oxidas"/>
    <property type="match status" value="1"/>
</dbReference>
<dbReference type="UniPathway" id="UPA00251">
    <property type="reaction ID" value="UER00322"/>
</dbReference>
<reference evidence="8" key="2">
    <citation type="submission" date="2021-01" db="UniProtKB">
        <authorList>
            <consortium name="EnsemblMetazoa"/>
        </authorList>
    </citation>
    <scope>IDENTIFICATION</scope>
</reference>
<proteinExistence type="inferred from homology"/>
<dbReference type="EnsemblMetazoa" id="XM_030994513">
    <property type="protein sequence ID" value="XP_030850373"/>
    <property type="gene ID" value="LOC580851"/>
</dbReference>
<dbReference type="RefSeq" id="XP_030850372.1">
    <property type="nucleotide sequence ID" value="XM_030994512.1"/>
</dbReference>
<dbReference type="PIRSF" id="PIRSF000166">
    <property type="entry name" value="Coproporphyri_ox"/>
    <property type="match status" value="1"/>
</dbReference>
<evidence type="ECO:0000313" key="9">
    <source>
        <dbReference type="Proteomes" id="UP000007110"/>
    </source>
</evidence>
<dbReference type="OrthoDB" id="15318at2759"/>
<keyword evidence="9" id="KW-1185">Reference proteome</keyword>
<dbReference type="CTD" id="1371"/>
<name>A0A7M7PFR4_STRPU</name>
<accession>A0A7M7PFR4</accession>
<evidence type="ECO:0000256" key="6">
    <source>
        <dbReference type="ARBA" id="ARBA00023133"/>
    </source>
</evidence>
<dbReference type="Proteomes" id="UP000007110">
    <property type="component" value="Unassembled WGS sequence"/>
</dbReference>
<organism evidence="8 9">
    <name type="scientific">Strongylocentrotus purpuratus</name>
    <name type="common">Purple sea urchin</name>
    <dbReference type="NCBI Taxonomy" id="7668"/>
    <lineage>
        <taxon>Eukaryota</taxon>
        <taxon>Metazoa</taxon>
        <taxon>Echinodermata</taxon>
        <taxon>Eleutherozoa</taxon>
        <taxon>Echinozoa</taxon>
        <taxon>Echinoidea</taxon>
        <taxon>Euechinoidea</taxon>
        <taxon>Echinacea</taxon>
        <taxon>Camarodonta</taxon>
        <taxon>Echinidea</taxon>
        <taxon>Strongylocentrotidae</taxon>
        <taxon>Strongylocentrotus</taxon>
    </lineage>
</organism>
<dbReference type="SUPFAM" id="SSF102886">
    <property type="entry name" value="Coproporphyrinogen III oxidase"/>
    <property type="match status" value="1"/>
</dbReference>